<evidence type="ECO:0000256" key="1">
    <source>
        <dbReference type="SAM" id="SignalP"/>
    </source>
</evidence>
<proteinExistence type="predicted"/>
<dbReference type="EMBL" id="BMLS01000009">
    <property type="protein sequence ID" value="GGO74904.1"/>
    <property type="molecule type" value="Genomic_DNA"/>
</dbReference>
<dbReference type="SMART" id="SM00062">
    <property type="entry name" value="PBPb"/>
    <property type="match status" value="1"/>
</dbReference>
<organism evidence="3 4">
    <name type="scientific">Bowmanella pacifica</name>
    <dbReference type="NCBI Taxonomy" id="502051"/>
    <lineage>
        <taxon>Bacteria</taxon>
        <taxon>Pseudomonadati</taxon>
        <taxon>Pseudomonadota</taxon>
        <taxon>Gammaproteobacteria</taxon>
        <taxon>Alteromonadales</taxon>
        <taxon>Alteromonadaceae</taxon>
        <taxon>Bowmanella</taxon>
    </lineage>
</organism>
<accession>A0A917Z4Z9</accession>
<dbReference type="RefSeq" id="WP_188699146.1">
    <property type="nucleotide sequence ID" value="NZ_BMLS01000009.1"/>
</dbReference>
<dbReference type="Gene3D" id="3.40.190.10">
    <property type="entry name" value="Periplasmic binding protein-like II"/>
    <property type="match status" value="2"/>
</dbReference>
<dbReference type="Proteomes" id="UP000606935">
    <property type="component" value="Unassembled WGS sequence"/>
</dbReference>
<feature type="signal peptide" evidence="1">
    <location>
        <begin position="1"/>
        <end position="19"/>
    </location>
</feature>
<comment type="caution">
    <text evidence="3">The sequence shown here is derived from an EMBL/GenBank/DDBJ whole genome shotgun (WGS) entry which is preliminary data.</text>
</comment>
<protein>
    <recommendedName>
        <fullName evidence="2">Solute-binding protein family 3/N-terminal domain-containing protein</fullName>
    </recommendedName>
</protein>
<name>A0A917Z4Z9_9ALTE</name>
<reference evidence="3" key="1">
    <citation type="journal article" date="2014" name="Int. J. Syst. Evol. Microbiol.">
        <title>Complete genome sequence of Corynebacterium casei LMG S-19264T (=DSM 44701T), isolated from a smear-ripened cheese.</title>
        <authorList>
            <consortium name="US DOE Joint Genome Institute (JGI-PGF)"/>
            <person name="Walter F."/>
            <person name="Albersmeier A."/>
            <person name="Kalinowski J."/>
            <person name="Ruckert C."/>
        </authorList>
    </citation>
    <scope>NUCLEOTIDE SEQUENCE</scope>
    <source>
        <strain evidence="3">CGMCC 1.7086</strain>
    </source>
</reference>
<dbReference type="PANTHER" id="PTHR38834:SF3">
    <property type="entry name" value="SOLUTE-BINDING PROTEIN FAMILY 3_N-TERMINAL DOMAIN-CONTAINING PROTEIN"/>
    <property type="match status" value="1"/>
</dbReference>
<dbReference type="Pfam" id="PF00497">
    <property type="entry name" value="SBP_bac_3"/>
    <property type="match status" value="1"/>
</dbReference>
<keyword evidence="4" id="KW-1185">Reference proteome</keyword>
<keyword evidence="1" id="KW-0732">Signal</keyword>
<feature type="chain" id="PRO_5037363785" description="Solute-binding protein family 3/N-terminal domain-containing protein" evidence="1">
    <location>
        <begin position="20"/>
        <end position="251"/>
    </location>
</feature>
<evidence type="ECO:0000313" key="4">
    <source>
        <dbReference type="Proteomes" id="UP000606935"/>
    </source>
</evidence>
<dbReference type="SUPFAM" id="SSF53850">
    <property type="entry name" value="Periplasmic binding protein-like II"/>
    <property type="match status" value="1"/>
</dbReference>
<gene>
    <name evidence="3" type="ORF">GCM10010982_38830</name>
</gene>
<feature type="domain" description="Solute-binding protein family 3/N-terminal" evidence="2">
    <location>
        <begin position="21"/>
        <end position="247"/>
    </location>
</feature>
<evidence type="ECO:0000259" key="2">
    <source>
        <dbReference type="SMART" id="SM00062"/>
    </source>
</evidence>
<dbReference type="InterPro" id="IPR001638">
    <property type="entry name" value="Solute-binding_3/MltF_N"/>
</dbReference>
<reference evidence="3" key="2">
    <citation type="submission" date="2020-09" db="EMBL/GenBank/DDBJ databases">
        <authorList>
            <person name="Sun Q."/>
            <person name="Zhou Y."/>
        </authorList>
    </citation>
    <scope>NUCLEOTIDE SEQUENCE</scope>
    <source>
        <strain evidence="3">CGMCC 1.7086</strain>
    </source>
</reference>
<dbReference type="AlphaFoldDB" id="A0A917Z4Z9"/>
<dbReference type="PANTHER" id="PTHR38834">
    <property type="entry name" value="PERIPLASMIC SUBSTRATE BINDING PROTEIN FAMILY 3"/>
    <property type="match status" value="1"/>
</dbReference>
<evidence type="ECO:0000313" key="3">
    <source>
        <dbReference type="EMBL" id="GGO74904.1"/>
    </source>
</evidence>
<sequence>MFVRMALFVMLAMLRPAWAESMTIYTEHFPPYQFIQEGKVVGINAELIMLVCERAEVDCELELLPWSRSFQLTRQHKLSGLISTARYKEREQQFKWVGPLVKSTSYLYRLKHRDDISLTSLSDATRYTIGIQPNDIYEAVLLKHGFEKGKNLLNVSYKNADMQLFIKGKLDLIIGSPLTLNYQIHPLGFAFDDLVPVLEFPLDVQGNYLALNAAFPEPLRERLQWTLDSLRVAGDVDSLIQKYQVAQTAMN</sequence>